<proteinExistence type="predicted"/>
<protein>
    <submittedName>
        <fullName evidence="1">Uncharacterized protein</fullName>
    </submittedName>
</protein>
<dbReference type="AlphaFoldDB" id="A0A423HN52"/>
<evidence type="ECO:0000313" key="2">
    <source>
        <dbReference type="Proteomes" id="UP000284002"/>
    </source>
</evidence>
<reference evidence="1 2" key="1">
    <citation type="submission" date="2016-10" db="EMBL/GenBank/DDBJ databases">
        <title>Comparative genome analysis of multiple Pseudomonas spp. focuses on biocontrol and plant growth promoting traits.</title>
        <authorList>
            <person name="Tao X.-Y."/>
            <person name="Taylor C.G."/>
        </authorList>
    </citation>
    <scope>NUCLEOTIDE SEQUENCE [LARGE SCALE GENOMIC DNA]</scope>
    <source>
        <strain evidence="1 2">36C6</strain>
    </source>
</reference>
<dbReference type="EMBL" id="MOBM01000021">
    <property type="protein sequence ID" value="RON14630.1"/>
    <property type="molecule type" value="Genomic_DNA"/>
</dbReference>
<name>A0A423HN52_9PSED</name>
<comment type="caution">
    <text evidence="1">The sequence shown here is derived from an EMBL/GenBank/DDBJ whole genome shotgun (WGS) entry which is preliminary data.</text>
</comment>
<organism evidence="1 2">
    <name type="scientific">Pseudomonas frederiksbergensis</name>
    <dbReference type="NCBI Taxonomy" id="104087"/>
    <lineage>
        <taxon>Bacteria</taxon>
        <taxon>Pseudomonadati</taxon>
        <taxon>Pseudomonadota</taxon>
        <taxon>Gammaproteobacteria</taxon>
        <taxon>Pseudomonadales</taxon>
        <taxon>Pseudomonadaceae</taxon>
        <taxon>Pseudomonas</taxon>
    </lineage>
</organism>
<dbReference type="Proteomes" id="UP000284002">
    <property type="component" value="Unassembled WGS sequence"/>
</dbReference>
<accession>A0A423HN52</accession>
<sequence length="80" mass="9007">MALDQALAQEQILDGAEDSPFLQVMNIHKAKGKQFDGVILVREARRSGAVAESSFIWRGGAKQGAVCRHYTCRFLRWGEW</sequence>
<gene>
    <name evidence="1" type="ORF">BK662_16195</name>
</gene>
<evidence type="ECO:0000313" key="1">
    <source>
        <dbReference type="EMBL" id="RON14630.1"/>
    </source>
</evidence>